<feature type="chain" id="PRO_5028841649" evidence="2">
    <location>
        <begin position="21"/>
        <end position="595"/>
    </location>
</feature>
<evidence type="ECO:0000313" key="3">
    <source>
        <dbReference type="EMBL" id="KAF3088537.1"/>
    </source>
</evidence>
<dbReference type="Proteomes" id="UP000475325">
    <property type="component" value="Unassembled WGS sequence"/>
</dbReference>
<feature type="region of interest" description="Disordered" evidence="1">
    <location>
        <begin position="348"/>
        <end position="391"/>
    </location>
</feature>
<sequence>MFSSLFPFLLLPLTFKRSIADSAPEISVEIYFTDYTIHRFKIDPFAPASCNWIPFHFLPGSKTITPHIFAITASPQLPPTVQLDSLDFSIHLGDNAIDCEDARRVLYRGDVAGEAYNLTLPYYAPDYFEDDIERAGRMELRERMFVRSDEDVLDLDEFGNRIWPLVELPDILEEEEEEEEKKPKGSKDTNNNSGRGRKDSSEYLFPGSLGGPDSDDYDDKYGPGFQGFGVPRNSPEQWRGRQELRREEAKEEEKEEEEREEEEKDDRERGFSYVSPPRGGGFSLQLQRRPPNRRQGPNSYSPRDNYYGLGNVADRIYQATGRTLRLRPGEHDPALDIDLSDPEMSAILFPSRQRNPVSQPPKLNTESANAKSDVEELDASPEIFNEDRPLERPLMAEFDAVLGQDANYGDNERLTQTSGEQEYESPIDMRGNFNYDAPDGDQEEGDPESPVIKKRSLSISPSATKRLHKRVIEVPEGQPGPVQLDFVEPDPVQPDPAEPTPSLGFDEPGQIAMDAQARLIQADRFLGFQEPYKLLEPPASFVIRAIFSEKKPVSDGYKFRELEDLPPPANYDPDDLLNLPDHLLEFLSRERQYKH</sequence>
<feature type="region of interest" description="Disordered" evidence="1">
    <location>
        <begin position="404"/>
        <end position="508"/>
    </location>
</feature>
<dbReference type="AlphaFoldDB" id="A0A7C8JAA4"/>
<feature type="compositionally biased region" description="Acidic residues" evidence="1">
    <location>
        <begin position="253"/>
        <end position="265"/>
    </location>
</feature>
<feature type="region of interest" description="Disordered" evidence="1">
    <location>
        <begin position="174"/>
        <end position="308"/>
    </location>
</feature>
<feature type="compositionally biased region" description="Polar residues" evidence="1">
    <location>
        <begin position="352"/>
        <end position="370"/>
    </location>
</feature>
<feature type="compositionally biased region" description="Low complexity" evidence="1">
    <location>
        <begin position="284"/>
        <end position="298"/>
    </location>
</feature>
<gene>
    <name evidence="3" type="ORF">TWF102_010189</name>
</gene>
<evidence type="ECO:0000313" key="4">
    <source>
        <dbReference type="Proteomes" id="UP000475325"/>
    </source>
</evidence>
<reference evidence="3 4" key="1">
    <citation type="submission" date="2019-06" db="EMBL/GenBank/DDBJ databases">
        <authorList>
            <person name="Palmer J.M."/>
        </authorList>
    </citation>
    <scope>NUCLEOTIDE SEQUENCE [LARGE SCALE GENOMIC DNA]</scope>
    <source>
        <strain evidence="3 4">TWF102</strain>
    </source>
</reference>
<protein>
    <submittedName>
        <fullName evidence="3">Uncharacterized protein</fullName>
    </submittedName>
</protein>
<proteinExistence type="predicted"/>
<keyword evidence="2" id="KW-0732">Signal</keyword>
<organism evidence="3 4">
    <name type="scientific">Orbilia oligospora</name>
    <name type="common">Nematode-trapping fungus</name>
    <name type="synonym">Arthrobotrys oligospora</name>
    <dbReference type="NCBI Taxonomy" id="2813651"/>
    <lineage>
        <taxon>Eukaryota</taxon>
        <taxon>Fungi</taxon>
        <taxon>Dikarya</taxon>
        <taxon>Ascomycota</taxon>
        <taxon>Pezizomycotina</taxon>
        <taxon>Orbiliomycetes</taxon>
        <taxon>Orbiliales</taxon>
        <taxon>Orbiliaceae</taxon>
        <taxon>Orbilia</taxon>
    </lineage>
</organism>
<feature type="compositionally biased region" description="Acidic residues" evidence="1">
    <location>
        <begin position="438"/>
        <end position="447"/>
    </location>
</feature>
<feature type="compositionally biased region" description="Basic and acidic residues" evidence="1">
    <location>
        <begin position="238"/>
        <end position="252"/>
    </location>
</feature>
<feature type="signal peptide" evidence="2">
    <location>
        <begin position="1"/>
        <end position="20"/>
    </location>
</feature>
<comment type="caution">
    <text evidence="3">The sequence shown here is derived from an EMBL/GenBank/DDBJ whole genome shotgun (WGS) entry which is preliminary data.</text>
</comment>
<evidence type="ECO:0000256" key="2">
    <source>
        <dbReference type="SAM" id="SignalP"/>
    </source>
</evidence>
<evidence type="ECO:0000256" key="1">
    <source>
        <dbReference type="SAM" id="MobiDB-lite"/>
    </source>
</evidence>
<name>A0A7C8JAA4_ORBOL</name>
<accession>A0A7C8JAA4</accession>
<dbReference type="EMBL" id="WIQW01000071">
    <property type="protein sequence ID" value="KAF3088537.1"/>
    <property type="molecule type" value="Genomic_DNA"/>
</dbReference>